<dbReference type="EMBL" id="JYJG01000059">
    <property type="protein sequence ID" value="KJK50432.1"/>
    <property type="molecule type" value="Genomic_DNA"/>
</dbReference>
<accession>A0A0F0H7Z7</accession>
<dbReference type="AlphaFoldDB" id="A0A0F0H7Z7"/>
<dbReference type="STRING" id="68170.GCA_000974445_02469"/>
<dbReference type="RefSeq" id="WP_045311244.1">
    <property type="nucleotide sequence ID" value="NZ_JYJG01000059.1"/>
</dbReference>
<organism evidence="2 3">
    <name type="scientific">Lentzea aerocolonigenes</name>
    <name type="common">Lechevalieria aerocolonigenes</name>
    <name type="synonym">Saccharothrix aerocolonigenes</name>
    <dbReference type="NCBI Taxonomy" id="68170"/>
    <lineage>
        <taxon>Bacteria</taxon>
        <taxon>Bacillati</taxon>
        <taxon>Actinomycetota</taxon>
        <taxon>Actinomycetes</taxon>
        <taxon>Pseudonocardiales</taxon>
        <taxon>Pseudonocardiaceae</taxon>
        <taxon>Lentzea</taxon>
    </lineage>
</organism>
<dbReference type="OrthoDB" id="3697616at2"/>
<name>A0A0F0H7Z7_LENAE</name>
<sequence length="73" mass="8047">MTADAGRDPDELLDEIEQAADQVAAWTARWESLVRQAVQRGIAQRRIAPHANVAQSTVSRLAARAHSPTDRRS</sequence>
<protein>
    <submittedName>
        <fullName evidence="2">Uncharacterized protein</fullName>
    </submittedName>
</protein>
<proteinExistence type="predicted"/>
<keyword evidence="3" id="KW-1185">Reference proteome</keyword>
<evidence type="ECO:0000313" key="3">
    <source>
        <dbReference type="Proteomes" id="UP000033393"/>
    </source>
</evidence>
<reference evidence="2 3" key="1">
    <citation type="submission" date="2015-02" db="EMBL/GenBank/DDBJ databases">
        <authorList>
            <person name="Ju K.-S."/>
            <person name="Doroghazi J.R."/>
            <person name="Metcalf W."/>
        </authorList>
    </citation>
    <scope>NUCLEOTIDE SEQUENCE [LARGE SCALE GENOMIC DNA]</scope>
    <source>
        <strain evidence="2 3">NRRL B-16140</strain>
    </source>
</reference>
<dbReference type="Proteomes" id="UP000033393">
    <property type="component" value="Unassembled WGS sequence"/>
</dbReference>
<evidence type="ECO:0000313" key="2">
    <source>
        <dbReference type="EMBL" id="KJK50432.1"/>
    </source>
</evidence>
<evidence type="ECO:0000256" key="1">
    <source>
        <dbReference type="SAM" id="MobiDB-lite"/>
    </source>
</evidence>
<gene>
    <name evidence="2" type="ORF">UK23_10575</name>
</gene>
<dbReference type="PATRIC" id="fig|68170.10.peg.918"/>
<feature type="region of interest" description="Disordered" evidence="1">
    <location>
        <begin position="53"/>
        <end position="73"/>
    </location>
</feature>
<comment type="caution">
    <text evidence="2">The sequence shown here is derived from an EMBL/GenBank/DDBJ whole genome shotgun (WGS) entry which is preliminary data.</text>
</comment>